<dbReference type="InterPro" id="IPR007696">
    <property type="entry name" value="DNA_mismatch_repair_MutS_core"/>
</dbReference>
<dbReference type="Gene3D" id="1.10.1420.10">
    <property type="match status" value="1"/>
</dbReference>
<evidence type="ECO:0000259" key="7">
    <source>
        <dbReference type="PROSITE" id="PS00486"/>
    </source>
</evidence>
<keyword evidence="2" id="KW-0547">Nucleotide-binding</keyword>
<dbReference type="InterPro" id="IPR016151">
    <property type="entry name" value="DNA_mismatch_repair_MutS_N"/>
</dbReference>
<dbReference type="GO" id="GO:0032301">
    <property type="term" value="C:MutSalpha complex"/>
    <property type="evidence" value="ECO:0007669"/>
    <property type="project" value="TreeGrafter"/>
</dbReference>
<evidence type="ECO:0000256" key="6">
    <source>
        <dbReference type="SAM" id="MobiDB-lite"/>
    </source>
</evidence>
<evidence type="ECO:0000256" key="3">
    <source>
        <dbReference type="ARBA" id="ARBA00022763"/>
    </source>
</evidence>
<dbReference type="GO" id="GO:0005524">
    <property type="term" value="F:ATP binding"/>
    <property type="evidence" value="ECO:0007669"/>
    <property type="project" value="UniProtKB-KW"/>
</dbReference>
<dbReference type="InterPro" id="IPR007860">
    <property type="entry name" value="DNA_mmatch_repair_MutS_con_dom"/>
</dbReference>
<reference evidence="8" key="2">
    <citation type="submission" date="2020-08" db="EMBL/GenBank/DDBJ databases">
        <title>Plant Genome Project.</title>
        <authorList>
            <person name="Zhang R.-G."/>
        </authorList>
    </citation>
    <scope>NUCLEOTIDE SEQUENCE</scope>
    <source>
        <strain evidence="8">Huo1</strain>
        <tissue evidence="8">Leaf</tissue>
    </source>
</reference>
<evidence type="ECO:0000313" key="8">
    <source>
        <dbReference type="EMBL" id="KAG6421138.1"/>
    </source>
</evidence>
<reference evidence="8" key="1">
    <citation type="submission" date="2018-01" db="EMBL/GenBank/DDBJ databases">
        <authorList>
            <person name="Mao J.F."/>
        </authorList>
    </citation>
    <scope>NUCLEOTIDE SEQUENCE</scope>
    <source>
        <strain evidence="8">Huo1</strain>
        <tissue evidence="8">Leaf</tissue>
    </source>
</reference>
<feature type="domain" description="DNA mismatch repair proteins mutS family" evidence="7">
    <location>
        <begin position="896"/>
        <end position="912"/>
    </location>
</feature>
<dbReference type="SUPFAM" id="SSF48334">
    <property type="entry name" value="DNA repair protein MutS, domain III"/>
    <property type="match status" value="1"/>
</dbReference>
<dbReference type="CDD" id="cd03286">
    <property type="entry name" value="ABC_MSH6_euk"/>
    <property type="match status" value="1"/>
</dbReference>
<keyword evidence="4" id="KW-0067">ATP-binding</keyword>
<dbReference type="SMART" id="SM00533">
    <property type="entry name" value="MUTSd"/>
    <property type="match status" value="1"/>
</dbReference>
<organism evidence="8">
    <name type="scientific">Salvia splendens</name>
    <name type="common">Scarlet sage</name>
    <dbReference type="NCBI Taxonomy" id="180675"/>
    <lineage>
        <taxon>Eukaryota</taxon>
        <taxon>Viridiplantae</taxon>
        <taxon>Streptophyta</taxon>
        <taxon>Embryophyta</taxon>
        <taxon>Tracheophyta</taxon>
        <taxon>Spermatophyta</taxon>
        <taxon>Magnoliopsida</taxon>
        <taxon>eudicotyledons</taxon>
        <taxon>Gunneridae</taxon>
        <taxon>Pentapetalae</taxon>
        <taxon>asterids</taxon>
        <taxon>lamiids</taxon>
        <taxon>Lamiales</taxon>
        <taxon>Lamiaceae</taxon>
        <taxon>Nepetoideae</taxon>
        <taxon>Mentheae</taxon>
        <taxon>Salviinae</taxon>
        <taxon>Salvia</taxon>
        <taxon>Salvia subgen. Calosphace</taxon>
        <taxon>core Calosphace</taxon>
    </lineage>
</organism>
<keyword evidence="9" id="KW-1185">Reference proteome</keyword>
<evidence type="ECO:0000256" key="4">
    <source>
        <dbReference type="ARBA" id="ARBA00022840"/>
    </source>
</evidence>
<dbReference type="Pfam" id="PF05192">
    <property type="entry name" value="MutS_III"/>
    <property type="match status" value="1"/>
</dbReference>
<dbReference type="Gene3D" id="3.40.1170.10">
    <property type="entry name" value="DNA repair protein MutS, domain I"/>
    <property type="match status" value="1"/>
</dbReference>
<dbReference type="SUPFAM" id="SSF55271">
    <property type="entry name" value="DNA repair protein MutS, domain I"/>
    <property type="match status" value="1"/>
</dbReference>
<evidence type="ECO:0000256" key="2">
    <source>
        <dbReference type="ARBA" id="ARBA00022741"/>
    </source>
</evidence>
<comment type="caution">
    <text evidence="8">The sequence shown here is derived from an EMBL/GenBank/DDBJ whole genome shotgun (WGS) entry which is preliminary data.</text>
</comment>
<dbReference type="PROSITE" id="PS00486">
    <property type="entry name" value="DNA_MISMATCH_REPAIR_2"/>
    <property type="match status" value="1"/>
</dbReference>
<dbReference type="Gene3D" id="3.30.420.110">
    <property type="entry name" value="MutS, connector domain"/>
    <property type="match status" value="1"/>
</dbReference>
<dbReference type="Pfam" id="PF00488">
    <property type="entry name" value="MutS_V"/>
    <property type="match status" value="1"/>
</dbReference>
<sequence length="1074" mass="118744">MQRQKSILSFLKKPEPSTGAKPAVSDAEITGTDTPPEKVPRRIFPDSRPSLFSTIQHKFAKPHSSTRYWNTGLVRGVKARGLWVQLCDGGENFIIQSLPLGFDASEDSGNGHLVVSKHPSEQHALNSSRTVFPGGDKGSLLLNNLEDDLPGPETPGMRPLVPRVKRVHEDVCDFEAKADFSLQDNRKRMKLEQASGVSKKIHDEDSDTISKFEWLHQSQIKDANGRKPANPLYDKRTLYIPPNALGKMSASQKQYWDVKRQYMDVILFFKVGKFYELYEIDAEIGHKELDWKITQSGVGKCRQVGVSESGIDDAVQKLIARGYKVGRIEQLETSEQAKSRGSTSVIRRKLVHVQTPATTSEGNIGPDAVHLLAIKEGRMLEDGSILFGFAFVDCAALKFWVGSIRDDASYAAVGALLMQVSPKEIIYEGQGLSKDAQRALKKLNLTGSTSFQLNASDACGDAFEVRSIIDANKYFAGSSDSWNQVLDGVVHCDLALCALGGLISHLSRLMLNDVIRNGDIFSYEVYKGFLRMDGQTLVNLEIFNNSADGTLYKYLDNCITSSGKRLLKNWICHPLQDVDKINNRLDVVENMMADSEIVSHIAQLLRKLPDVERLLGRVKSSFQSSYVLSLPLLGSKLLKQRLKAFGSLVRGLRIGMEMLMLLQNNDVMTASLSKVITVPVLSGSGGLDEYLSQFEAAIDSEFPNYQDHNVSDSEAETLTILIELLVEKAARWSQMIHAINCIDVLRSFAISAISSCGAMCRPNVLSHATVTNSLTATNPILHMEGLWHPYALDENGGAPVPNDIILGEDGSSCTPVTLLLTGPNMGGKSTLLRATCLAVVLAQLGCYVPGRTCTLSVVDIIFTRLGATDRIMTGESTFLIECRETASVLQNATKNSLVILDELGRGTSTFDGYAIAYAVFRHLVESVNCRLLFATHYHPLTKEFSAHPRVKLQHMACCFDRTSDTSSEVDQKLIFLYQLASGACPQSYGMQIAAMAGIPNTVVRAASKARQVMKEIVGESFKSSEQRENFSTLHEEWLKSILSISKTKETDFDDDAFDFLFCLWHELKRSFKEN</sequence>
<dbReference type="SMART" id="SM00534">
    <property type="entry name" value="MUTSac"/>
    <property type="match status" value="1"/>
</dbReference>
<dbReference type="InterPro" id="IPR045076">
    <property type="entry name" value="MutS"/>
</dbReference>
<dbReference type="GO" id="GO:0030983">
    <property type="term" value="F:mismatched DNA binding"/>
    <property type="evidence" value="ECO:0007669"/>
    <property type="project" value="InterPro"/>
</dbReference>
<dbReference type="FunFam" id="3.40.50.300:FF:001335">
    <property type="entry name" value="DNA mismatch repair protein"/>
    <property type="match status" value="1"/>
</dbReference>
<dbReference type="GO" id="GO:0140664">
    <property type="term" value="F:ATP-dependent DNA damage sensor activity"/>
    <property type="evidence" value="ECO:0007669"/>
    <property type="project" value="InterPro"/>
</dbReference>
<dbReference type="InterPro" id="IPR036187">
    <property type="entry name" value="DNA_mismatch_repair_MutS_sf"/>
</dbReference>
<keyword evidence="3" id="KW-0227">DNA damage</keyword>
<dbReference type="Pfam" id="PF05188">
    <property type="entry name" value="MutS_II"/>
    <property type="match status" value="1"/>
</dbReference>
<dbReference type="InterPro" id="IPR036678">
    <property type="entry name" value="MutS_con_dom_sf"/>
</dbReference>
<dbReference type="Proteomes" id="UP000298416">
    <property type="component" value="Unassembled WGS sequence"/>
</dbReference>
<evidence type="ECO:0000313" key="9">
    <source>
        <dbReference type="Proteomes" id="UP000298416"/>
    </source>
</evidence>
<feature type="region of interest" description="Disordered" evidence="6">
    <location>
        <begin position="1"/>
        <end position="39"/>
    </location>
</feature>
<dbReference type="InterPro" id="IPR027417">
    <property type="entry name" value="P-loop_NTPase"/>
</dbReference>
<dbReference type="InterPro" id="IPR007695">
    <property type="entry name" value="DNA_mismatch_repair_MutS-lik_N"/>
</dbReference>
<dbReference type="EMBL" id="PNBA02000006">
    <property type="protein sequence ID" value="KAG6421138.1"/>
    <property type="molecule type" value="Genomic_DNA"/>
</dbReference>
<comment type="similarity">
    <text evidence="1">Belongs to the DNA mismatch repair MutS family.</text>
</comment>
<dbReference type="GO" id="GO:0006298">
    <property type="term" value="P:mismatch repair"/>
    <property type="evidence" value="ECO:0007669"/>
    <property type="project" value="InterPro"/>
</dbReference>
<proteinExistence type="inferred from homology"/>
<evidence type="ECO:0000256" key="5">
    <source>
        <dbReference type="ARBA" id="ARBA00023125"/>
    </source>
</evidence>
<keyword evidence="5" id="KW-0238">DNA-binding</keyword>
<dbReference type="SUPFAM" id="SSF52540">
    <property type="entry name" value="P-loop containing nucleoside triphosphate hydrolases"/>
    <property type="match status" value="1"/>
</dbReference>
<evidence type="ECO:0000256" key="1">
    <source>
        <dbReference type="ARBA" id="ARBA00006271"/>
    </source>
</evidence>
<dbReference type="PANTHER" id="PTHR11361">
    <property type="entry name" value="DNA MISMATCH REPAIR PROTEIN MUTS FAMILY MEMBER"/>
    <property type="match status" value="1"/>
</dbReference>
<dbReference type="SUPFAM" id="SSF53150">
    <property type="entry name" value="DNA repair protein MutS, domain II"/>
    <property type="match status" value="1"/>
</dbReference>
<dbReference type="Gene3D" id="3.40.50.300">
    <property type="entry name" value="P-loop containing nucleotide triphosphate hydrolases"/>
    <property type="match status" value="1"/>
</dbReference>
<gene>
    <name evidence="8" type="ORF">SASPL_117687</name>
</gene>
<dbReference type="InterPro" id="IPR000432">
    <property type="entry name" value="DNA_mismatch_repair_MutS_C"/>
</dbReference>
<accession>A0A8X8ZY04</accession>
<dbReference type="AlphaFoldDB" id="A0A8X8ZY04"/>
<name>A0A8X8ZY04_SALSN</name>
<dbReference type="PANTHER" id="PTHR11361:SF148">
    <property type="entry name" value="DNA MISMATCH REPAIR PROTEIN MSH6"/>
    <property type="match status" value="1"/>
</dbReference>
<protein>
    <recommendedName>
        <fullName evidence="7">DNA mismatch repair proteins mutS family domain-containing protein</fullName>
    </recommendedName>
</protein>
<dbReference type="Pfam" id="PF01624">
    <property type="entry name" value="MutS_I"/>
    <property type="match status" value="1"/>
</dbReference>